<dbReference type="Proteomes" id="UP000664096">
    <property type="component" value="Unassembled WGS sequence"/>
</dbReference>
<dbReference type="Gene3D" id="1.50.10.20">
    <property type="match status" value="1"/>
</dbReference>
<dbReference type="InterPro" id="IPR000177">
    <property type="entry name" value="Apple"/>
</dbReference>
<dbReference type="SUPFAM" id="SSF48452">
    <property type="entry name" value="TPR-like"/>
    <property type="match status" value="1"/>
</dbReference>
<keyword evidence="4" id="KW-1015">Disulfide bond</keyword>
<dbReference type="InterPro" id="IPR051802">
    <property type="entry name" value="YfhM-like"/>
</dbReference>
<dbReference type="Gene3D" id="2.60.40.1930">
    <property type="match status" value="1"/>
</dbReference>
<organism evidence="6 7">
    <name type="scientific">Roseibium aggregatum</name>
    <dbReference type="NCBI Taxonomy" id="187304"/>
    <lineage>
        <taxon>Bacteria</taxon>
        <taxon>Pseudomonadati</taxon>
        <taxon>Pseudomonadota</taxon>
        <taxon>Alphaproteobacteria</taxon>
        <taxon>Hyphomicrobiales</taxon>
        <taxon>Stappiaceae</taxon>
        <taxon>Roseibium</taxon>
    </lineage>
</organism>
<dbReference type="Pfam" id="PF01835">
    <property type="entry name" value="MG2"/>
    <property type="match status" value="1"/>
</dbReference>
<dbReference type="PANTHER" id="PTHR40094">
    <property type="entry name" value="ALPHA-2-MACROGLOBULIN HOMOLOG"/>
    <property type="match status" value="1"/>
</dbReference>
<dbReference type="Pfam" id="PF11974">
    <property type="entry name" value="bMG3"/>
    <property type="match status" value="1"/>
</dbReference>
<dbReference type="Pfam" id="PF21142">
    <property type="entry name" value="A2M_bMG2"/>
    <property type="match status" value="1"/>
</dbReference>
<comment type="similarity">
    <text evidence="1">Belongs to the protease inhibitor I39 (alpha-2-macroglobulin) family. Bacterial alpha-2-macroglobulin subfamily.</text>
</comment>
<evidence type="ECO:0000256" key="1">
    <source>
        <dbReference type="ARBA" id="ARBA00010556"/>
    </source>
</evidence>
<comment type="caution">
    <text evidence="6">The sequence shown here is derived from an EMBL/GenBank/DDBJ whole genome shotgun (WGS) entry which is preliminary data.</text>
</comment>
<dbReference type="InterPro" id="IPR002890">
    <property type="entry name" value="MG2"/>
</dbReference>
<dbReference type="Pfam" id="PF00207">
    <property type="entry name" value="A2M"/>
    <property type="match status" value="1"/>
</dbReference>
<name>A0A939EAW4_9HYPH</name>
<dbReference type="InterPro" id="IPR011990">
    <property type="entry name" value="TPR-like_helical_dom_sf"/>
</dbReference>
<dbReference type="InterPro" id="IPR003609">
    <property type="entry name" value="Pan_app"/>
</dbReference>
<gene>
    <name evidence="6" type="ORF">JF539_05580</name>
</gene>
<dbReference type="PROSITE" id="PS50948">
    <property type="entry name" value="PAN"/>
    <property type="match status" value="1"/>
</dbReference>
<evidence type="ECO:0000313" key="7">
    <source>
        <dbReference type="Proteomes" id="UP000664096"/>
    </source>
</evidence>
<dbReference type="Pfam" id="PF07678">
    <property type="entry name" value="TED_complement"/>
    <property type="match status" value="1"/>
</dbReference>
<dbReference type="InterPro" id="IPR011626">
    <property type="entry name" value="Alpha-macroglobulin_TED"/>
</dbReference>
<dbReference type="CDD" id="cd02891">
    <property type="entry name" value="A2M_like"/>
    <property type="match status" value="1"/>
</dbReference>
<dbReference type="SMART" id="SM01360">
    <property type="entry name" value="A2M"/>
    <property type="match status" value="1"/>
</dbReference>
<dbReference type="SMART" id="SM00223">
    <property type="entry name" value="APPLE"/>
    <property type="match status" value="1"/>
</dbReference>
<dbReference type="InterPro" id="IPR047565">
    <property type="entry name" value="Alpha-macroglob_thiol-ester_cl"/>
</dbReference>
<evidence type="ECO:0000313" key="6">
    <source>
        <dbReference type="EMBL" id="MBN9669800.1"/>
    </source>
</evidence>
<dbReference type="SUPFAM" id="SSF48239">
    <property type="entry name" value="Terpenoid cyclases/Protein prenyltransferases"/>
    <property type="match status" value="1"/>
</dbReference>
<dbReference type="Gene3D" id="1.25.40.10">
    <property type="entry name" value="Tetratricopeptide repeat domain"/>
    <property type="match status" value="1"/>
</dbReference>
<reference evidence="6" key="1">
    <citation type="submission" date="2020-12" db="EMBL/GenBank/DDBJ databases">
        <title>Oil enriched cultivation method for isolating marine PHA-producing bacteria.</title>
        <authorList>
            <person name="Zheng W."/>
            <person name="Yu S."/>
            <person name="Huang Y."/>
        </authorList>
    </citation>
    <scope>NUCLEOTIDE SEQUENCE</scope>
    <source>
        <strain evidence="6">SY-2-12</strain>
    </source>
</reference>
<dbReference type="Pfam" id="PF07703">
    <property type="entry name" value="A2M_BRD"/>
    <property type="match status" value="1"/>
</dbReference>
<evidence type="ECO:0000256" key="2">
    <source>
        <dbReference type="ARBA" id="ARBA00022729"/>
    </source>
</evidence>
<evidence type="ECO:0000259" key="5">
    <source>
        <dbReference type="PROSITE" id="PS50948"/>
    </source>
</evidence>
<dbReference type="InterPro" id="IPR026284">
    <property type="entry name" value="A2MG_proteobact"/>
</dbReference>
<dbReference type="Pfam" id="PF17973">
    <property type="entry name" value="bMG10"/>
    <property type="match status" value="1"/>
</dbReference>
<dbReference type="SMART" id="SM01359">
    <property type="entry name" value="A2M_N_2"/>
    <property type="match status" value="1"/>
</dbReference>
<dbReference type="InterPro" id="IPR049120">
    <property type="entry name" value="A2M_bMG2"/>
</dbReference>
<dbReference type="InterPro" id="IPR021868">
    <property type="entry name" value="Alpha_2_Macroglob_MG3"/>
</dbReference>
<dbReference type="SMART" id="SM01419">
    <property type="entry name" value="Thiol-ester_cl"/>
    <property type="match status" value="1"/>
</dbReference>
<keyword evidence="3" id="KW-0677">Repeat</keyword>
<feature type="domain" description="Apple" evidence="5">
    <location>
        <begin position="45"/>
        <end position="109"/>
    </location>
</feature>
<dbReference type="Pfam" id="PF14295">
    <property type="entry name" value="PAN_4"/>
    <property type="match status" value="1"/>
</dbReference>
<dbReference type="InterPro" id="IPR011625">
    <property type="entry name" value="A2M_N_BRD"/>
</dbReference>
<dbReference type="InterPro" id="IPR041203">
    <property type="entry name" value="Bact_A2M_MG5"/>
</dbReference>
<dbReference type="CDD" id="cd01100">
    <property type="entry name" value="APPLE_Factor_XI_like"/>
    <property type="match status" value="1"/>
</dbReference>
<dbReference type="PIRSF" id="PIRSF038980">
    <property type="entry name" value="A2M_bac"/>
    <property type="match status" value="1"/>
</dbReference>
<dbReference type="InterPro" id="IPR001599">
    <property type="entry name" value="Macroglobln_a2"/>
</dbReference>
<dbReference type="Gene3D" id="3.50.4.10">
    <property type="entry name" value="Hepatocyte Growth Factor"/>
    <property type="match status" value="1"/>
</dbReference>
<dbReference type="PANTHER" id="PTHR40094:SF1">
    <property type="entry name" value="UBIQUITIN DOMAIN-CONTAINING PROTEIN"/>
    <property type="match status" value="1"/>
</dbReference>
<dbReference type="GO" id="GO:0006508">
    <property type="term" value="P:proteolysis"/>
    <property type="evidence" value="ECO:0007669"/>
    <property type="project" value="InterPro"/>
</dbReference>
<dbReference type="InterPro" id="IPR008930">
    <property type="entry name" value="Terpenoid_cyclase/PrenylTrfase"/>
</dbReference>
<dbReference type="Pfam" id="PF17962">
    <property type="entry name" value="bMG6"/>
    <property type="match status" value="1"/>
</dbReference>
<accession>A0A939EAW4</accession>
<dbReference type="GO" id="GO:0004866">
    <property type="term" value="F:endopeptidase inhibitor activity"/>
    <property type="evidence" value="ECO:0007669"/>
    <property type="project" value="InterPro"/>
</dbReference>
<dbReference type="InterPro" id="IPR041462">
    <property type="entry name" value="Bact_A2M_MG6"/>
</dbReference>
<proteinExistence type="inferred from homology"/>
<evidence type="ECO:0000256" key="3">
    <source>
        <dbReference type="ARBA" id="ARBA00022737"/>
    </source>
</evidence>
<sequence length="1847" mass="198540">MSLFSLSFSSTRTKKSSNGKATAKAATLALLVLGAAGAFQTPVAAQDRRIVTIDDADFFGSDYNTVKDVDLEGCKSACLRDSRCRAFTFNTSAGWCFLKSDYGELQRFAGAIAGRVVEVKAPRADLSADRKRELTFLSPSKLQSAETYSLSIANSARSGGGTADQLRQSGSQALRSQKAALAEADFLQLIALEPGDYQAWAQLTIALLMQKPDGWTDRQNNQKNAVSAAINTYLRTVDAPEQAATLGLLARALERRSEYKTAIKALRASLAYQENPNIRRHYDELVAKHGFRIVDHEVDSDSVAPRICLIFSQKLPLGEDMSPYVTVKGEGTLSVEAEGNQICADGLKHGARYQLTARSGLPAADGEKLEKSSELSVYVRDRSPSVHFLSRSYVLPSGGNPTIPIVSVNTSEVETTIYRVGGRSVADILRDNRFLRQLSSYQAERIEDELGEKVWSGIVETENSLNLDITTAIPVSETGIDLKPGVYVMTARSKLDLKNRWGDMATQWFLVSDLGLTAFSGDDGLSANIRSLSTADALEGVNVRLLAVNNENLGEAVTDSEGFADFAAGLTRGRGGRAPGVLVAETGEGDYSFLDLRKPAFDLSDRGVEGRPAPGPLDVFAWTDRGIYKAGETVHAQALLRTAKAVAQEDFPLTFVFSRPDGVEHARYTVTDSGLGGHLQDLSLSASAQQGMWSWRVFTDPKGSALAEKTFLVEDYQPERVDFDLETAARSFGRGDPTKVSLEARFLYGSPASGQTLEGDIIVRPVRKLEAYPGYIFGLKDTDTYSDRNSLPSGLKTDEDGRLSFDVTLPQLPETTLLYDGQLVARLVEAGGRYVERTLDLPVALDGPRIGVKPAFSGGVDEGGPADFSVIVVGTDGEAQDATGLNWTLSRVSRRYQWYRLDGRWNYEPITTSKRVASGELDLKAAQPGQLSLPVEWGEYRLDVEGSGALQTATSVTFNAGWYTADATSDTPDYLDVGLDRSKYRPGDTAKLRLKPQTAGTVVVNVVSGGVVSSRTVKVDGEETEIDIPVGDDWGAGAYITASLYRPMDLDQKRMPSRAIGLSWLQVDPGDRVLDIELSAPERILPETTLEVPIRLANLDQGEQAYVTVAAVDVGILNLTKFETPDPDGWYFGQRRLGTDVRDLYGQLIDRMAGTMGRVRSGGDGMGLRLDAPPPDEEPLALFSGLVEVGPDGKATVSFEIPAFNGAVKLMAVAWTREAVGHADQEVEVRAPVVVTASTPAFLAPGDQSRITLEIDNVDGAPGSYELEVSTAEGLLLADGVDRQNRTLEIDQGKKSIVLLPLTAGASPLKSEVVASLSGPDGKTYVKRVGLEIRNTQPEITRRSTFALAPGGELTLSADSFDGLQTDTVEVTLSAGGAANIDIAGLLAALDRYPYGCTEQTTSRALPLLYLSEVAEAAGLGTDSAIRERVTKAIVRILANQSSSGEFGLWNSYGGGDTWLNAYVTDFLTRARESGYQVPDLAFTSALDNLENRLAYASDFQKGGEDIAYALYVLARNGRASMGDLRYYLDAKLQAFSTPLAKAQLAAGLALYGEQERAAAGFKAALVSLPLETSRSYRSDYGSVLRDSAAVTDYVVSASMGDSLVSEALGFLKQAQSGASGRSTQDMAWLLLAAQSLNKSAEEARISVDGAETPGRLAWSFSGGDLVGQPAGITNNGGSATDLLVSVAGKPLVPEPAGGKDYAIERTIYDLDGNPVDPTAVPVNTRLAVVVTVRALTDRPGRLMVVDRVPAGLVIDNPRLVRSGDLGGLSFLSTVDQPEHAAFHRDRFEVALDQTRQKDKELSFAYLARAATPGSYVHPPASVEDMYSPDRRAITATGRFVVLGPAR</sequence>
<keyword evidence="2" id="KW-0732">Signal</keyword>
<protein>
    <submittedName>
        <fullName evidence="6">Alpha-2-macroglobulin family protein</fullName>
    </submittedName>
</protein>
<dbReference type="Pfam" id="PF17972">
    <property type="entry name" value="bMG5"/>
    <property type="match status" value="1"/>
</dbReference>
<dbReference type="RefSeq" id="WP_207139336.1">
    <property type="nucleotide sequence ID" value="NZ_JAEKJZ010000001.1"/>
</dbReference>
<dbReference type="InterPro" id="IPR041246">
    <property type="entry name" value="Bact_MG10"/>
</dbReference>
<dbReference type="SUPFAM" id="SSF57414">
    <property type="entry name" value="Hairpin loop containing domain-like"/>
    <property type="match status" value="1"/>
</dbReference>
<dbReference type="EMBL" id="JAEKJZ010000001">
    <property type="protein sequence ID" value="MBN9669800.1"/>
    <property type="molecule type" value="Genomic_DNA"/>
</dbReference>
<evidence type="ECO:0000256" key="4">
    <source>
        <dbReference type="ARBA" id="ARBA00023157"/>
    </source>
</evidence>
<dbReference type="GO" id="GO:0005615">
    <property type="term" value="C:extracellular space"/>
    <property type="evidence" value="ECO:0007669"/>
    <property type="project" value="InterPro"/>
</dbReference>